<proteinExistence type="inferred from homology"/>
<feature type="site" description="Important for substrate specificity" evidence="2">
    <location>
        <position position="186"/>
    </location>
</feature>
<dbReference type="PANTHER" id="PTHR32268:SF11">
    <property type="entry name" value="HOMOSERINE O-ACETYLTRANSFERASE"/>
    <property type="match status" value="1"/>
</dbReference>
<feature type="active site" description="Nucleophile" evidence="2 3">
    <location>
        <position position="185"/>
    </location>
</feature>
<dbReference type="GO" id="GO:0005737">
    <property type="term" value="C:cytoplasm"/>
    <property type="evidence" value="ECO:0007669"/>
    <property type="project" value="UniProtKB-SubCell"/>
</dbReference>
<dbReference type="STRING" id="291331.XOO1817"/>
<feature type="active site" evidence="2 3">
    <location>
        <position position="327"/>
    </location>
</feature>
<name>Q5H1V0_XANOR</name>
<dbReference type="KEGG" id="xoo:XOO1817"/>
<comment type="catalytic activity">
    <reaction evidence="2">
        <text>L-homoserine + succinyl-CoA = O-succinyl-L-homoserine + CoA</text>
        <dbReference type="Rhea" id="RHEA:22008"/>
        <dbReference type="ChEBI" id="CHEBI:57287"/>
        <dbReference type="ChEBI" id="CHEBI:57292"/>
        <dbReference type="ChEBI" id="CHEBI:57476"/>
        <dbReference type="ChEBI" id="CHEBI:57661"/>
        <dbReference type="EC" id="2.3.1.46"/>
    </reaction>
</comment>
<dbReference type="InterPro" id="IPR029058">
    <property type="entry name" value="AB_hydrolase_fold"/>
</dbReference>
<dbReference type="InterPro" id="IPR000073">
    <property type="entry name" value="AB_hydrolase_1"/>
</dbReference>
<dbReference type="UniPathway" id="UPA00051">
    <property type="reaction ID" value="UER00075"/>
</dbReference>
<dbReference type="SUPFAM" id="SSF53474">
    <property type="entry name" value="alpha/beta-Hydrolases"/>
    <property type="match status" value="1"/>
</dbReference>
<evidence type="ECO:0000256" key="1">
    <source>
        <dbReference type="ARBA" id="ARBA00022679"/>
    </source>
</evidence>
<feature type="region of interest" description="Important for substrate specificity" evidence="2">
    <location>
        <begin position="105"/>
        <end position="108"/>
    </location>
</feature>
<keyword evidence="6" id="KW-1185">Reference proteome</keyword>
<comment type="function">
    <text evidence="2">Transfers a succinyl group from succinyl-CoA to L-homoserine, forming succinyl-L-homoserine.</text>
</comment>
<evidence type="ECO:0000256" key="2">
    <source>
        <dbReference type="HAMAP-Rule" id="MF_00296"/>
    </source>
</evidence>
<dbReference type="EMBL" id="AE013598">
    <property type="protein sequence ID" value="AAW75071.1"/>
    <property type="molecule type" value="Genomic_DNA"/>
</dbReference>
<comment type="pathway">
    <text evidence="2">Amino-acid biosynthesis; L-methionine biosynthesis via de novo pathway; O-succinyl-L-homoserine from L-homoserine: step 1/1.</text>
</comment>
<keyword evidence="2" id="KW-0028">Amino-acid biosynthesis</keyword>
<feature type="binding site" evidence="2">
    <location>
        <position position="246"/>
    </location>
    <ligand>
        <name>substrate</name>
    </ligand>
</feature>
<evidence type="ECO:0000259" key="4">
    <source>
        <dbReference type="Pfam" id="PF00561"/>
    </source>
</evidence>
<dbReference type="PANTHER" id="PTHR32268">
    <property type="entry name" value="HOMOSERINE O-ACETYLTRANSFERASE"/>
    <property type="match status" value="1"/>
</dbReference>
<keyword evidence="2" id="KW-0486">Methionine biosynthesis</keyword>
<dbReference type="PIRSF" id="PIRSF000443">
    <property type="entry name" value="Homoser_Ac_trans"/>
    <property type="match status" value="1"/>
</dbReference>
<evidence type="ECO:0000256" key="3">
    <source>
        <dbReference type="PIRSR" id="PIRSR000443-1"/>
    </source>
</evidence>
<comment type="subunit">
    <text evidence="2">Homodimer.</text>
</comment>
<keyword evidence="2" id="KW-0012">Acyltransferase</keyword>
<dbReference type="HAMAP" id="MF_00296">
    <property type="entry name" value="MetX_acyltransf"/>
    <property type="match status" value="1"/>
</dbReference>
<dbReference type="GO" id="GO:0004414">
    <property type="term" value="F:homoserine O-acetyltransferase activity"/>
    <property type="evidence" value="ECO:0007669"/>
    <property type="project" value="TreeGrafter"/>
</dbReference>
<dbReference type="HOGENOM" id="CLU_028760_3_0_6"/>
<dbReference type="FunFam" id="3.40.50.1820:FF:000456">
    <property type="entry name" value="Homoserine O-succinyltransferase"/>
    <property type="match status" value="1"/>
</dbReference>
<dbReference type="GO" id="GO:0008899">
    <property type="term" value="F:homoserine O-succinyltransferase activity"/>
    <property type="evidence" value="ECO:0007669"/>
    <property type="project" value="UniProtKB-UniRule"/>
</dbReference>
<feature type="binding site" evidence="2">
    <location>
        <position position="358"/>
    </location>
    <ligand>
        <name>substrate</name>
    </ligand>
</feature>
<keyword evidence="2" id="KW-0963">Cytoplasm</keyword>
<dbReference type="GO" id="GO:0009092">
    <property type="term" value="P:homoserine metabolic process"/>
    <property type="evidence" value="ECO:0007669"/>
    <property type="project" value="TreeGrafter"/>
</dbReference>
<feature type="site" description="Important for acyl-CoA specificity" evidence="2">
    <location>
        <position position="222"/>
    </location>
</feature>
<dbReference type="NCBIfam" id="NF006449">
    <property type="entry name" value="PRK08775.1"/>
    <property type="match status" value="1"/>
</dbReference>
<sequence length="382" mass="40624">MVPNPAGTPRPPKDGSTRALCASNASSAKLDGRSTLDTAMSLVNTASPSINDPIDTPTVIDDDITAVRGERVIALPMRHAGMRELRLRYELIGAANAPVVFVAGGISAHRHLAASNLFPEKGWVDGLVGSGRALDPASRRLLAFDFLGADGSLDAPIDTADQADAIAALLDALGIGRLHGFVGYSYGALVGLQFAIRHAARVGTLVAVSGAHRAHPYAAAWRALQRRAVALGQLQCAEQHGLALARQFAMLSYRTPEEFSERFDAPPEVINGRVRVAAEDYLDAAGAQYVARTPVNAYLRLSESIDLHRIDPARVRVPTVVVAVEGDRLVPLADMVSLVEGLGLRGSLRVLRSPYGHDAFLKEIDRIDAIITTALRSTGETA</sequence>
<dbReference type="Gene3D" id="3.40.50.1820">
    <property type="entry name" value="alpha/beta hydrolase"/>
    <property type="match status" value="1"/>
</dbReference>
<evidence type="ECO:0000313" key="6">
    <source>
        <dbReference type="Proteomes" id="UP000006735"/>
    </source>
</evidence>
<dbReference type="ESTHER" id="xanor-q5h1v0">
    <property type="family name" value="Homoserine_transacetylase"/>
</dbReference>
<comment type="caution">
    <text evidence="2">Lacks conserved residue(s) required for the propagation of feature annotation.</text>
</comment>
<dbReference type="Proteomes" id="UP000006735">
    <property type="component" value="Chromosome"/>
</dbReference>
<organism evidence="5 6">
    <name type="scientific">Xanthomonas oryzae pv. oryzae (strain KACC10331 / KXO85)</name>
    <dbReference type="NCBI Taxonomy" id="291331"/>
    <lineage>
        <taxon>Bacteria</taxon>
        <taxon>Pseudomonadati</taxon>
        <taxon>Pseudomonadota</taxon>
        <taxon>Gammaproteobacteria</taxon>
        <taxon>Lysobacterales</taxon>
        <taxon>Lysobacteraceae</taxon>
        <taxon>Xanthomonas</taxon>
    </lineage>
</organism>
<feature type="active site" evidence="2 3">
    <location>
        <position position="357"/>
    </location>
</feature>
<dbReference type="AlphaFoldDB" id="Q5H1V0"/>
<evidence type="ECO:0000313" key="5">
    <source>
        <dbReference type="EMBL" id="AAW75071.1"/>
    </source>
</evidence>
<keyword evidence="1 2" id="KW-0808">Transferase</keyword>
<dbReference type="GO" id="GO:0009086">
    <property type="term" value="P:methionine biosynthetic process"/>
    <property type="evidence" value="ECO:0007669"/>
    <property type="project" value="UniProtKB-UniRule"/>
</dbReference>
<accession>Q5H1V0</accession>
<reference evidence="5 6" key="1">
    <citation type="journal article" date="2005" name="Nucleic Acids Res.">
        <title>The genome sequence of Xanthomonas oryzae pathovar oryzae KACC10331, the bacterial blight pathogen of rice.</title>
        <authorList>
            <person name="Lee B.M."/>
            <person name="Park Y.J."/>
            <person name="Park D.S."/>
            <person name="Kang H.W."/>
            <person name="Kim J.G."/>
            <person name="Song E.S."/>
            <person name="Park I.C."/>
            <person name="Yoon U.H."/>
            <person name="Hahn J.H."/>
            <person name="Koo B.S."/>
            <person name="Lee G.B."/>
            <person name="Kim H."/>
            <person name="Park H.S."/>
            <person name="Yoon K.O."/>
            <person name="Kim J.H."/>
            <person name="Jung C.H."/>
            <person name="Koh N.H."/>
            <person name="Seo J.S."/>
            <person name="Go S.J."/>
        </authorList>
    </citation>
    <scope>NUCLEOTIDE SEQUENCE [LARGE SCALE GENOMIC DNA]</scope>
    <source>
        <strain evidence="6">KACC10331 / KXO85</strain>
    </source>
</reference>
<feature type="domain" description="AB hydrolase-1" evidence="4">
    <location>
        <begin position="130"/>
        <end position="362"/>
    </location>
</feature>
<gene>
    <name evidence="5" type="primary">metA</name>
    <name evidence="2" type="synonym">metXS</name>
    <name evidence="5" type="ordered locus">XOO1817</name>
</gene>
<comment type="subcellular location">
    <subcellularLocation>
        <location evidence="2">Cytoplasm</location>
    </subcellularLocation>
</comment>
<dbReference type="Pfam" id="PF00561">
    <property type="entry name" value="Abhydrolase_1"/>
    <property type="match status" value="1"/>
</dbReference>
<comment type="similarity">
    <text evidence="2">Belongs to the AB hydrolase superfamily. MetX family.</text>
</comment>
<protein>
    <recommendedName>
        <fullName evidence="2">Homoserine O-succinyltransferase</fullName>
        <shortName evidence="2">HST</shortName>
        <ecNumber evidence="2">2.3.1.46</ecNumber>
    </recommendedName>
    <alternativeName>
        <fullName evidence="2">Homoserine transsuccinylase</fullName>
        <shortName evidence="2">HTS</shortName>
    </alternativeName>
</protein>
<dbReference type="EC" id="2.3.1.46" evidence="2"/>
<dbReference type="InterPro" id="IPR008220">
    <property type="entry name" value="HAT_MetX-like"/>
</dbReference>